<dbReference type="KEGG" id="rml:FF011L_12250"/>
<dbReference type="Proteomes" id="UP000320672">
    <property type="component" value="Chromosome"/>
</dbReference>
<accession>A0A517MC75</accession>
<dbReference type="AlphaFoldDB" id="A0A517MC75"/>
<reference evidence="1 2" key="1">
    <citation type="submission" date="2019-02" db="EMBL/GenBank/DDBJ databases">
        <title>Deep-cultivation of Planctomycetes and their phenomic and genomic characterization uncovers novel biology.</title>
        <authorList>
            <person name="Wiegand S."/>
            <person name="Jogler M."/>
            <person name="Boedeker C."/>
            <person name="Pinto D."/>
            <person name="Vollmers J."/>
            <person name="Rivas-Marin E."/>
            <person name="Kohn T."/>
            <person name="Peeters S.H."/>
            <person name="Heuer A."/>
            <person name="Rast P."/>
            <person name="Oberbeckmann S."/>
            <person name="Bunk B."/>
            <person name="Jeske O."/>
            <person name="Meyerdierks A."/>
            <person name="Storesund J.E."/>
            <person name="Kallscheuer N."/>
            <person name="Luecker S."/>
            <person name="Lage O.M."/>
            <person name="Pohl T."/>
            <person name="Merkel B.J."/>
            <person name="Hornburger P."/>
            <person name="Mueller R.-W."/>
            <person name="Bruemmer F."/>
            <person name="Labrenz M."/>
            <person name="Spormann A.M."/>
            <person name="Op den Camp H."/>
            <person name="Overmann J."/>
            <person name="Amann R."/>
            <person name="Jetten M.S.M."/>
            <person name="Mascher T."/>
            <person name="Medema M.H."/>
            <person name="Devos D.P."/>
            <person name="Kaster A.-K."/>
            <person name="Ovreas L."/>
            <person name="Rohde M."/>
            <person name="Galperin M.Y."/>
            <person name="Jogler C."/>
        </authorList>
    </citation>
    <scope>NUCLEOTIDE SEQUENCE [LARGE SCALE GENOMIC DNA]</scope>
    <source>
        <strain evidence="1 2">FF011L</strain>
    </source>
</reference>
<name>A0A517MC75_9BACT</name>
<organism evidence="1 2">
    <name type="scientific">Roseimaritima multifibrata</name>
    <dbReference type="NCBI Taxonomy" id="1930274"/>
    <lineage>
        <taxon>Bacteria</taxon>
        <taxon>Pseudomonadati</taxon>
        <taxon>Planctomycetota</taxon>
        <taxon>Planctomycetia</taxon>
        <taxon>Pirellulales</taxon>
        <taxon>Pirellulaceae</taxon>
        <taxon>Roseimaritima</taxon>
    </lineage>
</organism>
<dbReference type="EMBL" id="CP036262">
    <property type="protein sequence ID" value="QDS92482.1"/>
    <property type="molecule type" value="Genomic_DNA"/>
</dbReference>
<sequence>MGIANKAFQRQQSGRLHAVPNLGQEDFPYERIQNGEIPPMMFQLRFSDGRRYSYAYSDVREIYRRDAGHVEIMVLGRTDLLLTFQGRKLDELVNLFGSGKIKWVRERDPRSIAAQDDAIEVDRLTIEVAPPPAPNSVTA</sequence>
<dbReference type="RefSeq" id="WP_145350728.1">
    <property type="nucleotide sequence ID" value="NZ_CP036262.1"/>
</dbReference>
<proteinExistence type="predicted"/>
<evidence type="ECO:0000313" key="2">
    <source>
        <dbReference type="Proteomes" id="UP000320672"/>
    </source>
</evidence>
<gene>
    <name evidence="1" type="ORF">FF011L_12250</name>
</gene>
<protein>
    <submittedName>
        <fullName evidence="1">Uncharacterized protein</fullName>
    </submittedName>
</protein>
<keyword evidence="2" id="KW-1185">Reference proteome</keyword>
<evidence type="ECO:0000313" key="1">
    <source>
        <dbReference type="EMBL" id="QDS92482.1"/>
    </source>
</evidence>
<dbReference type="OrthoDB" id="283085at2"/>